<protein>
    <submittedName>
        <fullName evidence="2">Uncharacterized protein</fullName>
    </submittedName>
</protein>
<name>A0A914RX75_PAREQ</name>
<evidence type="ECO:0000313" key="1">
    <source>
        <dbReference type="Proteomes" id="UP000887564"/>
    </source>
</evidence>
<dbReference type="AlphaFoldDB" id="A0A914RX75"/>
<sequence>MVIRDHLVKKVGQDHQDHRVQSDFQVLQDQKEKQDQQDRLVHVSVRIRKW</sequence>
<dbReference type="WBParaSite" id="PEQ_0000946401-mRNA-1">
    <property type="protein sequence ID" value="PEQ_0000946401-mRNA-1"/>
    <property type="gene ID" value="PEQ_0000946401"/>
</dbReference>
<dbReference type="Proteomes" id="UP000887564">
    <property type="component" value="Unplaced"/>
</dbReference>
<organism evidence="1 2">
    <name type="scientific">Parascaris equorum</name>
    <name type="common">Equine roundworm</name>
    <dbReference type="NCBI Taxonomy" id="6256"/>
    <lineage>
        <taxon>Eukaryota</taxon>
        <taxon>Metazoa</taxon>
        <taxon>Ecdysozoa</taxon>
        <taxon>Nematoda</taxon>
        <taxon>Chromadorea</taxon>
        <taxon>Rhabditida</taxon>
        <taxon>Spirurina</taxon>
        <taxon>Ascaridomorpha</taxon>
        <taxon>Ascaridoidea</taxon>
        <taxon>Ascarididae</taxon>
        <taxon>Parascaris</taxon>
    </lineage>
</organism>
<proteinExistence type="predicted"/>
<evidence type="ECO:0000313" key="2">
    <source>
        <dbReference type="WBParaSite" id="PEQ_0000946401-mRNA-1"/>
    </source>
</evidence>
<accession>A0A914RX75</accession>
<keyword evidence="1" id="KW-1185">Reference proteome</keyword>
<reference evidence="2" key="1">
    <citation type="submission" date="2022-11" db="UniProtKB">
        <authorList>
            <consortium name="WormBaseParasite"/>
        </authorList>
    </citation>
    <scope>IDENTIFICATION</scope>
</reference>